<dbReference type="Proteomes" id="UP001589628">
    <property type="component" value="Unassembled WGS sequence"/>
</dbReference>
<name>A0ABV5ZG75_9GAMM</name>
<dbReference type="EMBL" id="JBHLZN010000006">
    <property type="protein sequence ID" value="MFB9887835.1"/>
    <property type="molecule type" value="Genomic_DNA"/>
</dbReference>
<comment type="caution">
    <text evidence="1">The sequence shown here is derived from an EMBL/GenBank/DDBJ whole genome shotgun (WGS) entry which is preliminary data.</text>
</comment>
<sequence length="43" mass="4843">MNSRPDMLTLLFVIFLAGIFITSYSQSDLQLTFLIQQLFGTAS</sequence>
<evidence type="ECO:0000313" key="1">
    <source>
        <dbReference type="EMBL" id="MFB9887835.1"/>
    </source>
</evidence>
<organism evidence="1 2">
    <name type="scientific">Balneatrix alpica</name>
    <dbReference type="NCBI Taxonomy" id="75684"/>
    <lineage>
        <taxon>Bacteria</taxon>
        <taxon>Pseudomonadati</taxon>
        <taxon>Pseudomonadota</taxon>
        <taxon>Gammaproteobacteria</taxon>
        <taxon>Oceanospirillales</taxon>
        <taxon>Balneatrichaceae</taxon>
        <taxon>Balneatrix</taxon>
    </lineage>
</organism>
<accession>A0ABV5ZG75</accession>
<protein>
    <submittedName>
        <fullName evidence="1">Uncharacterized protein</fullName>
    </submittedName>
</protein>
<proteinExistence type="predicted"/>
<gene>
    <name evidence="1" type="ORF">ACFFLH_15580</name>
</gene>
<keyword evidence="2" id="KW-1185">Reference proteome</keyword>
<dbReference type="RefSeq" id="WP_281172998.1">
    <property type="nucleotide sequence ID" value="NZ_JAUESS010000012.1"/>
</dbReference>
<reference evidence="1 2" key="1">
    <citation type="submission" date="2024-09" db="EMBL/GenBank/DDBJ databases">
        <authorList>
            <person name="Sun Q."/>
            <person name="Mori K."/>
        </authorList>
    </citation>
    <scope>NUCLEOTIDE SEQUENCE [LARGE SCALE GENOMIC DNA]</scope>
    <source>
        <strain evidence="1 2">ATCC 51285</strain>
    </source>
</reference>
<evidence type="ECO:0000313" key="2">
    <source>
        <dbReference type="Proteomes" id="UP001589628"/>
    </source>
</evidence>